<reference evidence="1 2" key="1">
    <citation type="journal article" date="2008" name="Nature">
        <title>The genome of Laccaria bicolor provides insights into mycorrhizal symbiosis.</title>
        <authorList>
            <person name="Martin F."/>
            <person name="Aerts A."/>
            <person name="Ahren D."/>
            <person name="Brun A."/>
            <person name="Danchin E.G.J."/>
            <person name="Duchaussoy F."/>
            <person name="Gibon J."/>
            <person name="Kohler A."/>
            <person name="Lindquist E."/>
            <person name="Pereda V."/>
            <person name="Salamov A."/>
            <person name="Shapiro H.J."/>
            <person name="Wuyts J."/>
            <person name="Blaudez D."/>
            <person name="Buee M."/>
            <person name="Brokstein P."/>
            <person name="Canbaeck B."/>
            <person name="Cohen D."/>
            <person name="Courty P.E."/>
            <person name="Coutinho P.M."/>
            <person name="Delaruelle C."/>
            <person name="Detter J.C."/>
            <person name="Deveau A."/>
            <person name="DiFazio S."/>
            <person name="Duplessis S."/>
            <person name="Fraissinet-Tachet L."/>
            <person name="Lucic E."/>
            <person name="Frey-Klett P."/>
            <person name="Fourrey C."/>
            <person name="Feussner I."/>
            <person name="Gay G."/>
            <person name="Grimwood J."/>
            <person name="Hoegger P.J."/>
            <person name="Jain P."/>
            <person name="Kilaru S."/>
            <person name="Labbe J."/>
            <person name="Lin Y.C."/>
            <person name="Legue V."/>
            <person name="Le Tacon F."/>
            <person name="Marmeisse R."/>
            <person name="Melayah D."/>
            <person name="Montanini B."/>
            <person name="Muratet M."/>
            <person name="Nehls U."/>
            <person name="Niculita-Hirzel H."/>
            <person name="Oudot-Le Secq M.P."/>
            <person name="Peter M."/>
            <person name="Quesneville H."/>
            <person name="Rajashekar B."/>
            <person name="Reich M."/>
            <person name="Rouhier N."/>
            <person name="Schmutz J."/>
            <person name="Yin T."/>
            <person name="Chalot M."/>
            <person name="Henrissat B."/>
            <person name="Kuees U."/>
            <person name="Lucas S."/>
            <person name="Van de Peer Y."/>
            <person name="Podila G.K."/>
            <person name="Polle A."/>
            <person name="Pukkila P.J."/>
            <person name="Richardson P.M."/>
            <person name="Rouze P."/>
            <person name="Sanders I.R."/>
            <person name="Stajich J.E."/>
            <person name="Tunlid A."/>
            <person name="Tuskan G."/>
            <person name="Grigoriev I.V."/>
        </authorList>
    </citation>
    <scope>NUCLEOTIDE SEQUENCE [LARGE SCALE GENOMIC DNA]</scope>
    <source>
        <strain evidence="2">S238N-H82 / ATCC MYA-4686</strain>
    </source>
</reference>
<dbReference type="OrthoDB" id="10376603at2759"/>
<evidence type="ECO:0000313" key="1">
    <source>
        <dbReference type="EMBL" id="EDR04730.1"/>
    </source>
</evidence>
<dbReference type="HOGENOM" id="CLU_031726_0_0_1"/>
<dbReference type="InterPro" id="IPR015943">
    <property type="entry name" value="WD40/YVTN_repeat-like_dom_sf"/>
</dbReference>
<dbReference type="AlphaFoldDB" id="B0DKY6"/>
<dbReference type="GeneID" id="6080213"/>
<name>B0DKY6_LACBS</name>
<accession>B0DKY6</accession>
<proteinExistence type="predicted"/>
<dbReference type="KEGG" id="lbc:LACBIDRAFT_330332"/>
<dbReference type="Proteomes" id="UP000001194">
    <property type="component" value="Unassembled WGS sequence"/>
</dbReference>
<dbReference type="Gene3D" id="2.130.10.10">
    <property type="entry name" value="YVTN repeat-like/Quinoprotein amine dehydrogenase"/>
    <property type="match status" value="1"/>
</dbReference>
<dbReference type="SUPFAM" id="SSF50960">
    <property type="entry name" value="TolB, C-terminal domain"/>
    <property type="match status" value="1"/>
</dbReference>
<dbReference type="EMBL" id="DS547116">
    <property type="protein sequence ID" value="EDR04730.1"/>
    <property type="molecule type" value="Genomic_DNA"/>
</dbReference>
<organism evidence="2">
    <name type="scientific">Laccaria bicolor (strain S238N-H82 / ATCC MYA-4686)</name>
    <name type="common">Bicoloured deceiver</name>
    <name type="synonym">Laccaria laccata var. bicolor</name>
    <dbReference type="NCBI Taxonomy" id="486041"/>
    <lineage>
        <taxon>Eukaryota</taxon>
        <taxon>Fungi</taxon>
        <taxon>Dikarya</taxon>
        <taxon>Basidiomycota</taxon>
        <taxon>Agaricomycotina</taxon>
        <taxon>Agaricomycetes</taxon>
        <taxon>Agaricomycetidae</taxon>
        <taxon>Agaricales</taxon>
        <taxon>Agaricineae</taxon>
        <taxon>Hydnangiaceae</taxon>
        <taxon>Laccaria</taxon>
    </lineage>
</organism>
<evidence type="ECO:0000313" key="2">
    <source>
        <dbReference type="Proteomes" id="UP000001194"/>
    </source>
</evidence>
<dbReference type="InParanoid" id="B0DKY6"/>
<protein>
    <submittedName>
        <fullName evidence="1">Predicted protein</fullName>
    </submittedName>
</protein>
<keyword evidence="2" id="KW-1185">Reference proteome</keyword>
<sequence length="361" mass="41320">MAHMPLIEKLLDTILTYIAFKPRIVVPKHPSQGLEKILFIPIKGNQILLFAKYSKFENESHLHLSIHEIRSDNRVGLLMWVFNNSVDGHFDIDHWVPIKSTENALGITFWARYNDHWKLFDISTTETCASDDFPLIESGEIDFDLNLNSKSVRKKSLVILSPDQHVLLNVDQKKRRHNEIIDIHYSDSGGTNGMNFSFVTRMSIPIPPKTYPILRPLLSFSADGSKFAMTVTAHGRVSVWGIRSKFPLKTFMEVPKSDNNDANVRYLQFSSGKLGKEALVFVEHNDLSLLNIIHVIDATSFETEEILLLDLEELKEYDTDRGVGSLFFDPNGETLYAELAGTLYEWDLRKNEPGLEWWIGE</sequence>
<dbReference type="RefSeq" id="XP_001884554.1">
    <property type="nucleotide sequence ID" value="XM_001884519.1"/>
</dbReference>
<gene>
    <name evidence="1" type="ORF">LACBIDRAFT_330332</name>
</gene>